<dbReference type="OrthoDB" id="9991317at2759"/>
<evidence type="ECO:0000313" key="3">
    <source>
        <dbReference type="EMBL" id="TFK32702.1"/>
    </source>
</evidence>
<dbReference type="EMBL" id="ML213666">
    <property type="protein sequence ID" value="TFK32702.1"/>
    <property type="molecule type" value="Genomic_DNA"/>
</dbReference>
<keyword evidence="4" id="KW-1185">Reference proteome</keyword>
<evidence type="ECO:0000256" key="1">
    <source>
        <dbReference type="PROSITE-ProRule" id="PRU00339"/>
    </source>
</evidence>
<reference evidence="3 4" key="1">
    <citation type="journal article" date="2019" name="Nat. Ecol. Evol.">
        <title>Megaphylogeny resolves global patterns of mushroom evolution.</title>
        <authorList>
            <person name="Varga T."/>
            <person name="Krizsan K."/>
            <person name="Foldi C."/>
            <person name="Dima B."/>
            <person name="Sanchez-Garcia M."/>
            <person name="Sanchez-Ramirez S."/>
            <person name="Szollosi G.J."/>
            <person name="Szarkandi J.G."/>
            <person name="Papp V."/>
            <person name="Albert L."/>
            <person name="Andreopoulos W."/>
            <person name="Angelini C."/>
            <person name="Antonin V."/>
            <person name="Barry K.W."/>
            <person name="Bougher N.L."/>
            <person name="Buchanan P."/>
            <person name="Buyck B."/>
            <person name="Bense V."/>
            <person name="Catcheside P."/>
            <person name="Chovatia M."/>
            <person name="Cooper J."/>
            <person name="Damon W."/>
            <person name="Desjardin D."/>
            <person name="Finy P."/>
            <person name="Geml J."/>
            <person name="Haridas S."/>
            <person name="Hughes K."/>
            <person name="Justo A."/>
            <person name="Karasinski D."/>
            <person name="Kautmanova I."/>
            <person name="Kiss B."/>
            <person name="Kocsube S."/>
            <person name="Kotiranta H."/>
            <person name="LaButti K.M."/>
            <person name="Lechner B.E."/>
            <person name="Liimatainen K."/>
            <person name="Lipzen A."/>
            <person name="Lukacs Z."/>
            <person name="Mihaltcheva S."/>
            <person name="Morgado L.N."/>
            <person name="Niskanen T."/>
            <person name="Noordeloos M.E."/>
            <person name="Ohm R.A."/>
            <person name="Ortiz-Santana B."/>
            <person name="Ovrebo C."/>
            <person name="Racz N."/>
            <person name="Riley R."/>
            <person name="Savchenko A."/>
            <person name="Shiryaev A."/>
            <person name="Soop K."/>
            <person name="Spirin V."/>
            <person name="Szebenyi C."/>
            <person name="Tomsovsky M."/>
            <person name="Tulloss R.E."/>
            <person name="Uehling J."/>
            <person name="Grigoriev I.V."/>
            <person name="Vagvolgyi C."/>
            <person name="Papp T."/>
            <person name="Martin F.M."/>
            <person name="Miettinen O."/>
            <person name="Hibbett D.S."/>
            <person name="Nagy L.G."/>
        </authorList>
    </citation>
    <scope>NUCLEOTIDE SEQUENCE [LARGE SCALE GENOMIC DNA]</scope>
    <source>
        <strain evidence="3 4">CBS 166.37</strain>
    </source>
</reference>
<feature type="repeat" description="TPR" evidence="1">
    <location>
        <begin position="176"/>
        <end position="209"/>
    </location>
</feature>
<dbReference type="InterPro" id="IPR024983">
    <property type="entry name" value="CHAT_dom"/>
</dbReference>
<dbReference type="STRING" id="68775.A0A5C3LJ31"/>
<evidence type="ECO:0000313" key="4">
    <source>
        <dbReference type="Proteomes" id="UP000308652"/>
    </source>
</evidence>
<dbReference type="PROSITE" id="PS50005">
    <property type="entry name" value="TPR"/>
    <property type="match status" value="1"/>
</dbReference>
<dbReference type="Gene3D" id="1.25.40.10">
    <property type="entry name" value="Tetratricopeptide repeat domain"/>
    <property type="match status" value="1"/>
</dbReference>
<name>A0A5C3LJ31_9AGAR</name>
<feature type="domain" description="CHAT" evidence="2">
    <location>
        <begin position="504"/>
        <end position="784"/>
    </location>
</feature>
<evidence type="ECO:0000259" key="2">
    <source>
        <dbReference type="Pfam" id="PF12770"/>
    </source>
</evidence>
<gene>
    <name evidence="3" type="ORF">BDQ12DRAFT_771640</name>
</gene>
<proteinExistence type="predicted"/>
<dbReference type="InterPro" id="IPR019734">
    <property type="entry name" value="TPR_rpt"/>
</dbReference>
<dbReference type="SUPFAM" id="SSF48452">
    <property type="entry name" value="TPR-like"/>
    <property type="match status" value="1"/>
</dbReference>
<organism evidence="3 4">
    <name type="scientific">Crucibulum laeve</name>
    <dbReference type="NCBI Taxonomy" id="68775"/>
    <lineage>
        <taxon>Eukaryota</taxon>
        <taxon>Fungi</taxon>
        <taxon>Dikarya</taxon>
        <taxon>Basidiomycota</taxon>
        <taxon>Agaricomycotina</taxon>
        <taxon>Agaricomycetes</taxon>
        <taxon>Agaricomycetidae</taxon>
        <taxon>Agaricales</taxon>
        <taxon>Agaricineae</taxon>
        <taxon>Nidulariaceae</taxon>
        <taxon>Crucibulum</taxon>
    </lineage>
</organism>
<dbReference type="AlphaFoldDB" id="A0A5C3LJ31"/>
<sequence>MTHFLIAFANERKTHFDASRNISDLDDAISALGSAIELLSDTEAEKPRRIIMLYSLLSIRFSLFWGTEFQKTFFCMRSILQGIAGDTANLSSVIDFKRLQNKGDIEMTVALYEDCAARVPNGHLLKPGVVVCTADLFSKLFKYSGKHADIDKQVSYCAQALHLNADQKYKMLSILATSLAERFQSFRKISDIDEAISYFSEALNLTPNVSENATQITFNLGKALLSQYNYGGYDNALQLAIGNFHFVTSCPEAPPLERFWAACQWADNDPESKLNGYHAMIEQLPQLAWLGLPVIERHTQLFRVGSRMCEAVAYAIASQRNLVALEWAEQGRSFVWSQLLQLDAPTEEIGHQSQELAFRLMEVMKDLRSSCTRDVGGDILTRHLFDESAAQHQHRLCKQWEDLVADVRKLHGFEDFLKPMTAAQILSPNYCGYVIVINVTKSRCDALALCPGNQDVVHIPLPGFSYERATELRQLLNIQVGSGIWRYGRKAARQEEKSGLLNILSELWLRVVEPILCGLDLLSLQNTNLPRVWWCTAGPLACLPIHAAGIYDRAKTGRKVLDFVVSSYTPSVATLQHARTRVVAPKSFKMLAVAVPNAPDAPPLPNTVRELDVIQHIASSCEFLRIEGVDATTDAVLQSMADCSWVHLACHAEQDPKLDDAMQHGLLLADGRLALARIIAMSCPSADFAFLSACQTAMNDHRMPEEAAHLGAGMLAAGYRSVIATMWAIKDDVAPEVAEKVYPQLFKGSKPDSSQAAYALHNAQKEYCDSGRPLETWVPFIHLGI</sequence>
<dbReference type="Proteomes" id="UP000308652">
    <property type="component" value="Unassembled WGS sequence"/>
</dbReference>
<dbReference type="InterPro" id="IPR011990">
    <property type="entry name" value="TPR-like_helical_dom_sf"/>
</dbReference>
<accession>A0A5C3LJ31</accession>
<protein>
    <submittedName>
        <fullName evidence="3">CHAT domain-containing protein</fullName>
    </submittedName>
</protein>
<dbReference type="Pfam" id="PF12770">
    <property type="entry name" value="CHAT"/>
    <property type="match status" value="1"/>
</dbReference>
<keyword evidence="1" id="KW-0802">TPR repeat</keyword>